<sequence>MQALSGMIGRKASVGGFLSSPSNPRAQLWKGGGNYQARGFPFSRDEGRDSLGVDRHKQKSLPFRPSSLPILDACGCLFTRICDEYTEWVGRNGRQLPPQWAMPDLVRTNALALKMNGAKRSVEAVGCKNKSVGERSALEGRSRASNGGRSGSKNVGFSYRCGMDIIEEPVLGGKGQGLLSFV</sequence>
<reference evidence="1 2" key="1">
    <citation type="submission" date="2024-01" db="EMBL/GenBank/DDBJ databases">
        <title>The genomes of 5 underutilized Papilionoideae crops provide insights into root nodulation and disease resistance.</title>
        <authorList>
            <person name="Yuan L."/>
        </authorList>
    </citation>
    <scope>NUCLEOTIDE SEQUENCE [LARGE SCALE GENOMIC DNA]</scope>
    <source>
        <strain evidence="1">LY-2023</strain>
        <tissue evidence="1">Leaf</tissue>
    </source>
</reference>
<evidence type="ECO:0000313" key="1">
    <source>
        <dbReference type="EMBL" id="KAK7293686.1"/>
    </source>
</evidence>
<keyword evidence="2" id="KW-1185">Reference proteome</keyword>
<name>A0AAN9J8X7_CLITE</name>
<dbReference type="AlphaFoldDB" id="A0AAN9J8X7"/>
<accession>A0AAN9J8X7</accession>
<dbReference type="EMBL" id="JAYKXN010000004">
    <property type="protein sequence ID" value="KAK7293686.1"/>
    <property type="molecule type" value="Genomic_DNA"/>
</dbReference>
<comment type="caution">
    <text evidence="1">The sequence shown here is derived from an EMBL/GenBank/DDBJ whole genome shotgun (WGS) entry which is preliminary data.</text>
</comment>
<organism evidence="1 2">
    <name type="scientific">Clitoria ternatea</name>
    <name type="common">Butterfly pea</name>
    <dbReference type="NCBI Taxonomy" id="43366"/>
    <lineage>
        <taxon>Eukaryota</taxon>
        <taxon>Viridiplantae</taxon>
        <taxon>Streptophyta</taxon>
        <taxon>Embryophyta</taxon>
        <taxon>Tracheophyta</taxon>
        <taxon>Spermatophyta</taxon>
        <taxon>Magnoliopsida</taxon>
        <taxon>eudicotyledons</taxon>
        <taxon>Gunneridae</taxon>
        <taxon>Pentapetalae</taxon>
        <taxon>rosids</taxon>
        <taxon>fabids</taxon>
        <taxon>Fabales</taxon>
        <taxon>Fabaceae</taxon>
        <taxon>Papilionoideae</taxon>
        <taxon>50 kb inversion clade</taxon>
        <taxon>NPAAA clade</taxon>
        <taxon>indigoferoid/millettioid clade</taxon>
        <taxon>Phaseoleae</taxon>
        <taxon>Clitoria</taxon>
    </lineage>
</organism>
<gene>
    <name evidence="1" type="ORF">RJT34_16559</name>
</gene>
<evidence type="ECO:0000313" key="2">
    <source>
        <dbReference type="Proteomes" id="UP001359559"/>
    </source>
</evidence>
<protein>
    <submittedName>
        <fullName evidence="1">Uncharacterized protein</fullName>
    </submittedName>
</protein>
<proteinExistence type="predicted"/>
<dbReference type="Proteomes" id="UP001359559">
    <property type="component" value="Unassembled WGS sequence"/>
</dbReference>